<comment type="caution">
    <text evidence="4">The sequence shown here is derived from an EMBL/GenBank/DDBJ whole genome shotgun (WGS) entry which is preliminary data.</text>
</comment>
<evidence type="ECO:0000259" key="3">
    <source>
        <dbReference type="Pfam" id="PF26080"/>
    </source>
</evidence>
<reference evidence="4" key="1">
    <citation type="submission" date="2021-11" db="EMBL/GenBank/DDBJ databases">
        <authorList>
            <person name="Schell T."/>
        </authorList>
    </citation>
    <scope>NUCLEOTIDE SEQUENCE</scope>
    <source>
        <strain evidence="4">M5</strain>
    </source>
</reference>
<dbReference type="EMBL" id="CAKKLH010000149">
    <property type="protein sequence ID" value="CAH0104683.1"/>
    <property type="molecule type" value="Genomic_DNA"/>
</dbReference>
<sequence length="734" mass="80102">MTKFIYLLLSVVLILLEANCASSVNSYLNPYRFNSYYPWPQWNYPSYFYNQPSARTPQNNEEIVVESDRQYPPTPPGLIQSCRSECTGERGNCFDPVTCTIAGGRASGTCLDGRVCCINVVNTCHSHRAWSSETTIINNTYWQSSLRPISPSSSCTLTTRQLCLTPCTVFTTQKAFSVSTASIISATNVTASFAPDVSQTGSLNCNNDFLVIPGGFNVGNPVSVPNMAFDRYCGERLNSLPGNNNSTTICTTATPFRLLYRTNRDETLTPTVDAALSNTVPPANGNRGFCLSFRVHCCNATDDVQDDEESEITNSHEIVDSFPSRSYDTAQYPWRLWNFPYYQPRIPQNLAGSPPEADPRFVSNRCNSRHSYTPTTTYPCYTSFITSIYTLTTTTTVTTTEYFSTTPGTTPSTTSTGTTFTDTTSTTPATTTTDSSASSAWCSDDGDNADLKVARKIPSSNSYYSNYNPYSAWRPWNVPYYQQYYQPSARIPQAAPTPSLSPAVPTVESNYVDFGLTSCRSDCSHERGNCLDSNLCSISGGRASGSCINGLVCCVSVVNTCHSHKSHQSGEGLVILNNTYWQSSLRPIEPSSSCTLTRQLCLTPCQVVTTQKPFSISTSSNQATTPPAAAAGLVFDVSQLGSLNCNNDYLVIPGGFNVANPPAVINMAFDRYCGERFNALPGNGNSTTVCTTATPFRLLYRTNRDETMTSPTADALIGQIPANGNRGFCLNFKV</sequence>
<keyword evidence="5" id="KW-1185">Reference proteome</keyword>
<keyword evidence="2" id="KW-0732">Signal</keyword>
<dbReference type="InterPro" id="IPR058698">
    <property type="entry name" value="CUB_metazoa"/>
</dbReference>
<evidence type="ECO:0000256" key="1">
    <source>
        <dbReference type="SAM" id="MobiDB-lite"/>
    </source>
</evidence>
<feature type="signal peptide" evidence="2">
    <location>
        <begin position="1"/>
        <end position="23"/>
    </location>
</feature>
<evidence type="ECO:0000256" key="2">
    <source>
        <dbReference type="SAM" id="SignalP"/>
    </source>
</evidence>
<organism evidence="4 5">
    <name type="scientific">Daphnia galeata</name>
    <dbReference type="NCBI Taxonomy" id="27404"/>
    <lineage>
        <taxon>Eukaryota</taxon>
        <taxon>Metazoa</taxon>
        <taxon>Ecdysozoa</taxon>
        <taxon>Arthropoda</taxon>
        <taxon>Crustacea</taxon>
        <taxon>Branchiopoda</taxon>
        <taxon>Diplostraca</taxon>
        <taxon>Cladocera</taxon>
        <taxon>Anomopoda</taxon>
        <taxon>Daphniidae</taxon>
        <taxon>Daphnia</taxon>
    </lineage>
</organism>
<dbReference type="OrthoDB" id="6369028at2759"/>
<evidence type="ECO:0000313" key="4">
    <source>
        <dbReference type="EMBL" id="CAH0104683.1"/>
    </source>
</evidence>
<dbReference type="Proteomes" id="UP000789390">
    <property type="component" value="Unassembled WGS sequence"/>
</dbReference>
<accession>A0A8J2RTP8</accession>
<proteinExistence type="predicted"/>
<gene>
    <name evidence="4" type="ORF">DGAL_LOCUS7597</name>
</gene>
<feature type="domain" description="CUB" evidence="3">
    <location>
        <begin position="159"/>
        <end position="295"/>
    </location>
</feature>
<dbReference type="AlphaFoldDB" id="A0A8J2RTP8"/>
<evidence type="ECO:0000313" key="5">
    <source>
        <dbReference type="Proteomes" id="UP000789390"/>
    </source>
</evidence>
<dbReference type="Pfam" id="PF26080">
    <property type="entry name" value="CUB_animal"/>
    <property type="match status" value="2"/>
</dbReference>
<name>A0A8J2RTP8_9CRUS</name>
<dbReference type="PANTHER" id="PTHR33236">
    <property type="entry name" value="INTRAFLAGELLAR TRANSPORT PROTEIN 122 FAMILY PROTEIN-RELATED"/>
    <property type="match status" value="1"/>
</dbReference>
<feature type="domain" description="CUB" evidence="3">
    <location>
        <begin position="599"/>
        <end position="733"/>
    </location>
</feature>
<feature type="compositionally biased region" description="Low complexity" evidence="1">
    <location>
        <begin position="403"/>
        <end position="439"/>
    </location>
</feature>
<dbReference type="PANTHER" id="PTHR33236:SF5">
    <property type="entry name" value="CUB DOMAIN-CONTAINING PROTEIN"/>
    <property type="match status" value="1"/>
</dbReference>
<protein>
    <recommendedName>
        <fullName evidence="3">CUB domain-containing protein</fullName>
    </recommendedName>
</protein>
<feature type="region of interest" description="Disordered" evidence="1">
    <location>
        <begin position="403"/>
        <end position="441"/>
    </location>
</feature>
<feature type="chain" id="PRO_5035169564" description="CUB domain-containing protein" evidence="2">
    <location>
        <begin position="24"/>
        <end position="734"/>
    </location>
</feature>